<accession>A0A6J6JRD7</accession>
<name>A0A6J6JRD7_9ZZZZ</name>
<proteinExistence type="predicted"/>
<reference evidence="1" key="1">
    <citation type="submission" date="2020-05" db="EMBL/GenBank/DDBJ databases">
        <authorList>
            <person name="Chiriac C."/>
            <person name="Salcher M."/>
            <person name="Ghai R."/>
            <person name="Kavagutti S V."/>
        </authorList>
    </citation>
    <scope>NUCLEOTIDE SEQUENCE</scope>
</reference>
<sequence length="154" mass="16521">MSTRRFTGSHVLQIGDLQSANLTGMDSSAVISAWGLSRPSINLLASYLDIHRVSSANIFDFTPTDSDLFQGISDCDSFIKEGDLGAHEAQVRSVGNEEAPSERGCNSLSTFGVETLAGNSSTENVDSSGKEVTTSRTVHLRITHTSSLSRKVLR</sequence>
<dbReference type="EMBL" id="CAEZVX010000025">
    <property type="protein sequence ID" value="CAB4638359.1"/>
    <property type="molecule type" value="Genomic_DNA"/>
</dbReference>
<gene>
    <name evidence="1" type="ORF">UFOPK2155_00334</name>
</gene>
<protein>
    <submittedName>
        <fullName evidence="1">Unannotated protein</fullName>
    </submittedName>
</protein>
<organism evidence="1">
    <name type="scientific">freshwater metagenome</name>
    <dbReference type="NCBI Taxonomy" id="449393"/>
    <lineage>
        <taxon>unclassified sequences</taxon>
        <taxon>metagenomes</taxon>
        <taxon>ecological metagenomes</taxon>
    </lineage>
</organism>
<evidence type="ECO:0000313" key="1">
    <source>
        <dbReference type="EMBL" id="CAB4638359.1"/>
    </source>
</evidence>
<dbReference type="AlphaFoldDB" id="A0A6J6JRD7"/>